<reference evidence="3" key="1">
    <citation type="submission" date="2016-06" db="EMBL/GenBank/DDBJ databases">
        <authorList>
            <person name="Varghese N."/>
            <person name="Submissions Spin"/>
        </authorList>
    </citation>
    <scope>NUCLEOTIDE SEQUENCE [LARGE SCALE GENOMIC DNA]</scope>
    <source>
        <strain evidence="3">DSM 43909</strain>
    </source>
</reference>
<dbReference type="GO" id="GO:0051604">
    <property type="term" value="P:protein maturation"/>
    <property type="evidence" value="ECO:0007669"/>
    <property type="project" value="TreeGrafter"/>
</dbReference>
<gene>
    <name evidence="2" type="ORF">GA0074695_3261</name>
</gene>
<organism evidence="2 3">
    <name type="scientific">Micromonospora viridifaciens</name>
    <dbReference type="NCBI Taxonomy" id="1881"/>
    <lineage>
        <taxon>Bacteria</taxon>
        <taxon>Bacillati</taxon>
        <taxon>Actinomycetota</taxon>
        <taxon>Actinomycetes</taxon>
        <taxon>Micromonosporales</taxon>
        <taxon>Micromonosporaceae</taxon>
        <taxon>Micromonospora</taxon>
    </lineage>
</organism>
<dbReference type="InterPro" id="IPR001109">
    <property type="entry name" value="Hydrogenase_HupF/HypC"/>
</dbReference>
<dbReference type="PANTHER" id="PTHR35177">
    <property type="entry name" value="HYDROGENASE MATURATION FACTOR HYBG"/>
    <property type="match status" value="1"/>
</dbReference>
<name>A0A1C4XFU3_MICVI</name>
<keyword evidence="3" id="KW-1185">Reference proteome</keyword>
<protein>
    <submittedName>
        <fullName evidence="2">Hydrogenase expression/formation protein HypC</fullName>
    </submittedName>
</protein>
<dbReference type="AlphaFoldDB" id="A0A1C4XFU3"/>
<dbReference type="GO" id="GO:0005506">
    <property type="term" value="F:iron ion binding"/>
    <property type="evidence" value="ECO:0007669"/>
    <property type="project" value="TreeGrafter"/>
</dbReference>
<dbReference type="SUPFAM" id="SSF159127">
    <property type="entry name" value="HupF/HypC-like"/>
    <property type="match status" value="1"/>
</dbReference>
<dbReference type="Proteomes" id="UP000198242">
    <property type="component" value="Chromosome I"/>
</dbReference>
<dbReference type="FunFam" id="2.30.30.140:FF:000022">
    <property type="entry name" value="Hydrogenase assembly chaperone HybG"/>
    <property type="match status" value="1"/>
</dbReference>
<sequence>MCLGIPGEIVEIKAGRDELAIVDVVGVRRAINIGLLGQDQVGIGDWVLVHVGFAMSKIDETEAAATLALLTGLGQAYTDELQALAESDIT</sequence>
<dbReference type="Gene3D" id="2.30.30.140">
    <property type="match status" value="1"/>
</dbReference>
<proteinExistence type="inferred from homology"/>
<dbReference type="EMBL" id="LT607411">
    <property type="protein sequence ID" value="SCF07227.1"/>
    <property type="molecule type" value="Genomic_DNA"/>
</dbReference>
<dbReference type="NCBIfam" id="TIGR00074">
    <property type="entry name" value="hypC_hupF"/>
    <property type="match status" value="1"/>
</dbReference>
<dbReference type="PRINTS" id="PR00445">
    <property type="entry name" value="HUPFHYPC"/>
</dbReference>
<dbReference type="GO" id="GO:1902670">
    <property type="term" value="F:carbon dioxide binding"/>
    <property type="evidence" value="ECO:0007669"/>
    <property type="project" value="TreeGrafter"/>
</dbReference>
<dbReference type="RefSeq" id="WP_089007016.1">
    <property type="nucleotide sequence ID" value="NZ_LT607411.1"/>
</dbReference>
<dbReference type="Pfam" id="PF01455">
    <property type="entry name" value="HupF_HypC"/>
    <property type="match status" value="1"/>
</dbReference>
<evidence type="ECO:0000313" key="3">
    <source>
        <dbReference type="Proteomes" id="UP000198242"/>
    </source>
</evidence>
<evidence type="ECO:0000256" key="1">
    <source>
        <dbReference type="ARBA" id="ARBA00006018"/>
    </source>
</evidence>
<dbReference type="OrthoDB" id="9806017at2"/>
<dbReference type="PANTHER" id="PTHR35177:SF2">
    <property type="entry name" value="HYDROGENASE MATURATION FACTOR HYBG"/>
    <property type="match status" value="1"/>
</dbReference>
<accession>A0A1C4XFU3</accession>
<evidence type="ECO:0000313" key="2">
    <source>
        <dbReference type="EMBL" id="SCF07227.1"/>
    </source>
</evidence>
<comment type="similarity">
    <text evidence="1">Belongs to the HupF/HypC family.</text>
</comment>